<keyword evidence="1" id="KW-1133">Transmembrane helix</keyword>
<comment type="caution">
    <text evidence="3">The sequence shown here is derived from an EMBL/GenBank/DDBJ whole genome shotgun (WGS) entry which is preliminary data.</text>
</comment>
<dbReference type="EMBL" id="WHVL01000001">
    <property type="protein sequence ID" value="MCB8888182.1"/>
    <property type="molecule type" value="Genomic_DNA"/>
</dbReference>
<feature type="domain" description="DUF1468" evidence="2">
    <location>
        <begin position="5"/>
        <end position="149"/>
    </location>
</feature>
<keyword evidence="1" id="KW-0472">Membrane</keyword>
<evidence type="ECO:0000313" key="4">
    <source>
        <dbReference type="Proteomes" id="UP001319882"/>
    </source>
</evidence>
<protein>
    <submittedName>
        <fullName evidence="3">Tripartite tricarboxylate transporter TctB family protein</fullName>
    </submittedName>
</protein>
<feature type="transmembrane region" description="Helical" evidence="1">
    <location>
        <begin position="121"/>
        <end position="140"/>
    </location>
</feature>
<gene>
    <name evidence="3" type="ORF">GEV37_03455</name>
</gene>
<dbReference type="Proteomes" id="UP001319882">
    <property type="component" value="Unassembled WGS sequence"/>
</dbReference>
<evidence type="ECO:0000259" key="2">
    <source>
        <dbReference type="Pfam" id="PF07331"/>
    </source>
</evidence>
<sequence length="162" mass="17275">MRDLFAGLAFFAAGVATIMMARQFPTLPSLQYGPSLFPTIVGVGFCLGGAALAVNALLARRQLALARGTDNAPAPATQRMRPTMVLPPLAVLFYILASDYLGAALTMAMIMLVLMLVRKTAVVVAVIASVVVALAIYFVFSRYLLIPLPQGVLFEGGLPWIF</sequence>
<feature type="transmembrane region" description="Helical" evidence="1">
    <location>
        <begin position="89"/>
        <end position="115"/>
    </location>
</feature>
<keyword evidence="4" id="KW-1185">Reference proteome</keyword>
<dbReference type="RefSeq" id="WP_227388776.1">
    <property type="nucleotide sequence ID" value="NZ_JBHSCJ010000003.1"/>
</dbReference>
<accession>A0ABS8DPD4</accession>
<evidence type="ECO:0000313" key="3">
    <source>
        <dbReference type="EMBL" id="MCB8888182.1"/>
    </source>
</evidence>
<dbReference type="InterPro" id="IPR009936">
    <property type="entry name" value="DUF1468"/>
</dbReference>
<reference evidence="3 4" key="1">
    <citation type="journal article" date="2021" name="Sci. Rep.">
        <title>Genome analysis of a halophilic bacterium Halomonas malpeensis YU-PRIM-29(T) reveals its exopolysaccharide and pigment producing capabilities.</title>
        <authorList>
            <person name="Athmika"/>
            <person name="Ghate S.D."/>
            <person name="Arun A.B."/>
            <person name="Rao S.S."/>
            <person name="Kumar S.T.A."/>
            <person name="Kandiyil M.K."/>
            <person name="Saptami K."/>
            <person name="Rekha P.D."/>
        </authorList>
    </citation>
    <scope>NUCLEOTIDE SEQUENCE [LARGE SCALE GENOMIC DNA]</scope>
    <source>
        <strain evidence="4">prim 29</strain>
    </source>
</reference>
<proteinExistence type="predicted"/>
<name>A0ABS8DPD4_9GAMM</name>
<dbReference type="Pfam" id="PF07331">
    <property type="entry name" value="TctB"/>
    <property type="match status" value="1"/>
</dbReference>
<keyword evidence="1" id="KW-0812">Transmembrane</keyword>
<evidence type="ECO:0000256" key="1">
    <source>
        <dbReference type="SAM" id="Phobius"/>
    </source>
</evidence>
<feature type="transmembrane region" description="Helical" evidence="1">
    <location>
        <begin position="36"/>
        <end position="58"/>
    </location>
</feature>
<organism evidence="3 4">
    <name type="scientific">Vreelandella malpeensis</name>
    <dbReference type="NCBI Taxonomy" id="1172368"/>
    <lineage>
        <taxon>Bacteria</taxon>
        <taxon>Pseudomonadati</taxon>
        <taxon>Pseudomonadota</taxon>
        <taxon>Gammaproteobacteria</taxon>
        <taxon>Oceanospirillales</taxon>
        <taxon>Halomonadaceae</taxon>
        <taxon>Vreelandella</taxon>
    </lineage>
</organism>